<comment type="similarity">
    <text evidence="1">Belongs to the YciI family.</text>
</comment>
<organism evidence="3 4">
    <name type="scientific">Thermocatellispora tengchongensis</name>
    <dbReference type="NCBI Taxonomy" id="1073253"/>
    <lineage>
        <taxon>Bacteria</taxon>
        <taxon>Bacillati</taxon>
        <taxon>Actinomycetota</taxon>
        <taxon>Actinomycetes</taxon>
        <taxon>Streptosporangiales</taxon>
        <taxon>Streptosporangiaceae</taxon>
        <taxon>Thermocatellispora</taxon>
    </lineage>
</organism>
<dbReference type="PANTHER" id="PTHR35174:SF3">
    <property type="entry name" value="BLL7171 PROTEIN"/>
    <property type="match status" value="1"/>
</dbReference>
<gene>
    <name evidence="3" type="ORF">HNP84_008938</name>
</gene>
<dbReference type="EMBL" id="JACHGN010000028">
    <property type="protein sequence ID" value="MBB5139175.1"/>
    <property type="molecule type" value="Genomic_DNA"/>
</dbReference>
<sequence length="115" mass="12569">MRFMLLIYSSPDARQEVTREHVRLRAELAESGEWMGGDELAGDELAHVVRVRDGAAVVGAGAYRVAGDRGEHLAGYELIDCDSLERALEIAARLPQARVCGVEVRPLMHPGGLEM</sequence>
<feature type="domain" description="YCII-related" evidence="2">
    <location>
        <begin position="1"/>
        <end position="108"/>
    </location>
</feature>
<protein>
    <recommendedName>
        <fullName evidence="2">YCII-related domain-containing protein</fullName>
    </recommendedName>
</protein>
<comment type="caution">
    <text evidence="3">The sequence shown here is derived from an EMBL/GenBank/DDBJ whole genome shotgun (WGS) entry which is preliminary data.</text>
</comment>
<evidence type="ECO:0000313" key="4">
    <source>
        <dbReference type="Proteomes" id="UP000578449"/>
    </source>
</evidence>
<dbReference type="Pfam" id="PF03795">
    <property type="entry name" value="YCII"/>
    <property type="match status" value="1"/>
</dbReference>
<dbReference type="RefSeq" id="WP_185056022.1">
    <property type="nucleotide sequence ID" value="NZ_BAABIX010000026.1"/>
</dbReference>
<dbReference type="PANTHER" id="PTHR35174">
    <property type="entry name" value="BLL7171 PROTEIN-RELATED"/>
    <property type="match status" value="1"/>
</dbReference>
<dbReference type="AlphaFoldDB" id="A0A840PTB4"/>
<evidence type="ECO:0000256" key="1">
    <source>
        <dbReference type="ARBA" id="ARBA00007689"/>
    </source>
</evidence>
<proteinExistence type="inferred from homology"/>
<reference evidence="3 4" key="1">
    <citation type="submission" date="2020-08" db="EMBL/GenBank/DDBJ databases">
        <title>Genomic Encyclopedia of Type Strains, Phase IV (KMG-IV): sequencing the most valuable type-strain genomes for metagenomic binning, comparative biology and taxonomic classification.</title>
        <authorList>
            <person name="Goeker M."/>
        </authorList>
    </citation>
    <scope>NUCLEOTIDE SEQUENCE [LARGE SCALE GENOMIC DNA]</scope>
    <source>
        <strain evidence="3 4">DSM 45615</strain>
    </source>
</reference>
<dbReference type="Gene3D" id="3.30.70.1060">
    <property type="entry name" value="Dimeric alpha+beta barrel"/>
    <property type="match status" value="1"/>
</dbReference>
<dbReference type="InterPro" id="IPR005545">
    <property type="entry name" value="YCII"/>
</dbReference>
<accession>A0A840PTB4</accession>
<dbReference type="Proteomes" id="UP000578449">
    <property type="component" value="Unassembled WGS sequence"/>
</dbReference>
<name>A0A840PTB4_9ACTN</name>
<dbReference type="InterPro" id="IPR011008">
    <property type="entry name" value="Dimeric_a/b-barrel"/>
</dbReference>
<keyword evidence="4" id="KW-1185">Reference proteome</keyword>
<dbReference type="SUPFAM" id="SSF54909">
    <property type="entry name" value="Dimeric alpha+beta barrel"/>
    <property type="match status" value="1"/>
</dbReference>
<evidence type="ECO:0000259" key="2">
    <source>
        <dbReference type="Pfam" id="PF03795"/>
    </source>
</evidence>
<evidence type="ECO:0000313" key="3">
    <source>
        <dbReference type="EMBL" id="MBB5139175.1"/>
    </source>
</evidence>